<feature type="region of interest" description="Disordered" evidence="1">
    <location>
        <begin position="91"/>
        <end position="115"/>
    </location>
</feature>
<evidence type="ECO:0000313" key="2">
    <source>
        <dbReference type="Proteomes" id="UP000694865"/>
    </source>
</evidence>
<name>A0ABM0MRJ5_SACKO</name>
<dbReference type="Gene3D" id="3.80.10.10">
    <property type="entry name" value="Ribonuclease Inhibitor"/>
    <property type="match status" value="1"/>
</dbReference>
<evidence type="ECO:0000256" key="1">
    <source>
        <dbReference type="SAM" id="MobiDB-lite"/>
    </source>
</evidence>
<evidence type="ECO:0000313" key="3">
    <source>
        <dbReference type="RefSeq" id="XP_006822636.1"/>
    </source>
</evidence>
<feature type="non-terminal residue" evidence="3">
    <location>
        <position position="1"/>
    </location>
</feature>
<dbReference type="RefSeq" id="XP_006822636.1">
    <property type="nucleotide sequence ID" value="XM_006822573.1"/>
</dbReference>
<protein>
    <submittedName>
        <fullName evidence="3">Ras suppressor protein 1-like</fullName>
    </submittedName>
</protein>
<dbReference type="InterPro" id="IPR032675">
    <property type="entry name" value="LRR_dom_sf"/>
</dbReference>
<sequence>LVLRDNDLISLPKEIGGLERLKELHIQGNRLTVIPPELGKLDLVGERRVFKGDNNPWAAPIADQFQAGIGHVFDYIRSDTYKYLYGRHTQAAAAAPPKTSDKSKKISRKANSARK</sequence>
<accession>A0ABM0MRJ5</accession>
<keyword evidence="2" id="KW-1185">Reference proteome</keyword>
<dbReference type="GeneID" id="102800753"/>
<dbReference type="Proteomes" id="UP000694865">
    <property type="component" value="Unplaced"/>
</dbReference>
<proteinExistence type="predicted"/>
<organism evidence="2 3">
    <name type="scientific">Saccoglossus kowalevskii</name>
    <name type="common">Acorn worm</name>
    <dbReference type="NCBI Taxonomy" id="10224"/>
    <lineage>
        <taxon>Eukaryota</taxon>
        <taxon>Metazoa</taxon>
        <taxon>Hemichordata</taxon>
        <taxon>Enteropneusta</taxon>
        <taxon>Harrimaniidae</taxon>
        <taxon>Saccoglossus</taxon>
    </lineage>
</organism>
<feature type="compositionally biased region" description="Basic residues" evidence="1">
    <location>
        <begin position="105"/>
        <end position="115"/>
    </location>
</feature>
<reference evidence="3" key="1">
    <citation type="submission" date="2025-08" db="UniProtKB">
        <authorList>
            <consortium name="RefSeq"/>
        </authorList>
    </citation>
    <scope>IDENTIFICATION</scope>
    <source>
        <tissue evidence="3">Testes</tissue>
    </source>
</reference>
<dbReference type="SUPFAM" id="SSF52075">
    <property type="entry name" value="Outer arm dynein light chain 1"/>
    <property type="match status" value="1"/>
</dbReference>
<gene>
    <name evidence="3" type="primary">LOC102800753</name>
</gene>